<evidence type="ECO:0000256" key="1">
    <source>
        <dbReference type="ARBA" id="ARBA00003291"/>
    </source>
</evidence>
<comment type="function">
    <text evidence="1">Potential calcium sensor.</text>
</comment>
<dbReference type="GO" id="GO:0046872">
    <property type="term" value="F:metal ion binding"/>
    <property type="evidence" value="ECO:0007669"/>
    <property type="project" value="UniProtKB-KW"/>
</dbReference>
<name>A0ABD3RN82_9LAMI</name>
<dbReference type="CDD" id="cd00051">
    <property type="entry name" value="EFh"/>
    <property type="match status" value="1"/>
</dbReference>
<dbReference type="GO" id="GO:0005737">
    <property type="term" value="C:cytoplasm"/>
    <property type="evidence" value="ECO:0007669"/>
    <property type="project" value="UniProtKB-ARBA"/>
</dbReference>
<feature type="domain" description="EF-hand" evidence="5">
    <location>
        <begin position="73"/>
        <end position="103"/>
    </location>
</feature>
<dbReference type="SUPFAM" id="SSF47473">
    <property type="entry name" value="EF-hand"/>
    <property type="match status" value="1"/>
</dbReference>
<evidence type="ECO:0000313" key="6">
    <source>
        <dbReference type="EMBL" id="KAL3813321.1"/>
    </source>
</evidence>
<accession>A0ABD3RN82</accession>
<keyword evidence="4" id="KW-0106">Calcium</keyword>
<reference evidence="6 7" key="1">
    <citation type="submission" date="2024-12" db="EMBL/GenBank/DDBJ databases">
        <title>The unique morphological basis and parallel evolutionary history of personate flowers in Penstemon.</title>
        <authorList>
            <person name="Depatie T.H."/>
            <person name="Wessinger C.A."/>
        </authorList>
    </citation>
    <scope>NUCLEOTIDE SEQUENCE [LARGE SCALE GENOMIC DNA]</scope>
    <source>
        <strain evidence="6">WTNN_2</strain>
        <tissue evidence="6">Leaf</tissue>
    </source>
</reference>
<dbReference type="InterPro" id="IPR002048">
    <property type="entry name" value="EF_hand_dom"/>
</dbReference>
<evidence type="ECO:0000256" key="2">
    <source>
        <dbReference type="ARBA" id="ARBA00022723"/>
    </source>
</evidence>
<dbReference type="InterPro" id="IPR018247">
    <property type="entry name" value="EF_Hand_1_Ca_BS"/>
</dbReference>
<dbReference type="AlphaFoldDB" id="A0ABD3RN82"/>
<dbReference type="PROSITE" id="PS00018">
    <property type="entry name" value="EF_HAND_1"/>
    <property type="match status" value="3"/>
</dbReference>
<dbReference type="InterPro" id="IPR011992">
    <property type="entry name" value="EF-hand-dom_pair"/>
</dbReference>
<dbReference type="Pfam" id="PF13202">
    <property type="entry name" value="EF-hand_5"/>
    <property type="match status" value="1"/>
</dbReference>
<feature type="domain" description="EF-hand" evidence="5">
    <location>
        <begin position="1"/>
        <end position="25"/>
    </location>
</feature>
<dbReference type="Gene3D" id="1.10.238.10">
    <property type="entry name" value="EF-hand"/>
    <property type="match status" value="2"/>
</dbReference>
<dbReference type="InterPro" id="IPR039647">
    <property type="entry name" value="EF_hand_pair_protein_CML-like"/>
</dbReference>
<keyword evidence="2" id="KW-0479">Metal-binding</keyword>
<keyword evidence="7" id="KW-1185">Reference proteome</keyword>
<organism evidence="6 7">
    <name type="scientific">Penstemon smallii</name>
    <dbReference type="NCBI Taxonomy" id="265156"/>
    <lineage>
        <taxon>Eukaryota</taxon>
        <taxon>Viridiplantae</taxon>
        <taxon>Streptophyta</taxon>
        <taxon>Embryophyta</taxon>
        <taxon>Tracheophyta</taxon>
        <taxon>Spermatophyta</taxon>
        <taxon>Magnoliopsida</taxon>
        <taxon>eudicotyledons</taxon>
        <taxon>Gunneridae</taxon>
        <taxon>Pentapetalae</taxon>
        <taxon>asterids</taxon>
        <taxon>lamiids</taxon>
        <taxon>Lamiales</taxon>
        <taxon>Plantaginaceae</taxon>
        <taxon>Cheloneae</taxon>
        <taxon>Penstemon</taxon>
    </lineage>
</organism>
<sequence length="103" mass="11551">MFDTNGDGKISRAELRTILNCLGSETSVFYNASTGGDNKDYLKEAFDIYDKDKDGNISESELHAVLWSLGEKCSVEDCRRMISSVDLDGDGCVNFEEFKRMMT</sequence>
<dbReference type="Proteomes" id="UP001634393">
    <property type="component" value="Unassembled WGS sequence"/>
</dbReference>
<comment type="caution">
    <text evidence="6">The sequence shown here is derived from an EMBL/GenBank/DDBJ whole genome shotgun (WGS) entry which is preliminary data.</text>
</comment>
<evidence type="ECO:0000256" key="4">
    <source>
        <dbReference type="ARBA" id="ARBA00022837"/>
    </source>
</evidence>
<gene>
    <name evidence="6" type="ORF">ACJIZ3_014589</name>
</gene>
<dbReference type="EMBL" id="JBJXBP010000008">
    <property type="protein sequence ID" value="KAL3813321.1"/>
    <property type="molecule type" value="Genomic_DNA"/>
</dbReference>
<evidence type="ECO:0000259" key="5">
    <source>
        <dbReference type="PROSITE" id="PS50222"/>
    </source>
</evidence>
<proteinExistence type="predicted"/>
<keyword evidence="3" id="KW-0677">Repeat</keyword>
<feature type="domain" description="EF-hand" evidence="5">
    <location>
        <begin position="37"/>
        <end position="72"/>
    </location>
</feature>
<dbReference type="FunFam" id="1.10.238.10:FF:000089">
    <property type="entry name" value="calmodulin-like protein 3"/>
    <property type="match status" value="1"/>
</dbReference>
<dbReference type="PROSITE" id="PS50222">
    <property type="entry name" value="EF_HAND_2"/>
    <property type="match status" value="3"/>
</dbReference>
<protein>
    <recommendedName>
        <fullName evidence="5">EF-hand domain-containing protein</fullName>
    </recommendedName>
</protein>
<dbReference type="Pfam" id="PF13499">
    <property type="entry name" value="EF-hand_7"/>
    <property type="match status" value="1"/>
</dbReference>
<evidence type="ECO:0000256" key="3">
    <source>
        <dbReference type="ARBA" id="ARBA00022737"/>
    </source>
</evidence>
<dbReference type="PANTHER" id="PTHR10891">
    <property type="entry name" value="EF-HAND CALCIUM-BINDING DOMAIN CONTAINING PROTEIN"/>
    <property type="match status" value="1"/>
</dbReference>
<dbReference type="SMART" id="SM00054">
    <property type="entry name" value="EFh"/>
    <property type="match status" value="3"/>
</dbReference>
<evidence type="ECO:0000313" key="7">
    <source>
        <dbReference type="Proteomes" id="UP001634393"/>
    </source>
</evidence>